<organism evidence="3 4">
    <name type="scientific">Spirosoma validum</name>
    <dbReference type="NCBI Taxonomy" id="2771355"/>
    <lineage>
        <taxon>Bacteria</taxon>
        <taxon>Pseudomonadati</taxon>
        <taxon>Bacteroidota</taxon>
        <taxon>Cytophagia</taxon>
        <taxon>Cytophagales</taxon>
        <taxon>Cytophagaceae</taxon>
        <taxon>Spirosoma</taxon>
    </lineage>
</organism>
<sequence length="282" mass="31035">MSFFYRLFLAVFFCGLVATQSRAQSQSGPTAPYLIFKTTYAFPAGSQKINEASTIVNNKTFTKGIYGSYGQGINLSLGVGKMLNPTFGVELDAQVMLGNAITTTYATDEFNLSGSQSDRVRSVLLKPFIVIRNSGDLLAIYTKLGLAISTYGRRYEQEEVIYTFNGQTYQQISESTETANVKVGFAACFGLSFRIAESVSVFAEANGQIMALPFTKGHYTKYTENGKDVLPSKSTSEQSWVYERSTTSDPNAPADDSRPGVRLYDPAYFSYMGIGVGFIYHF</sequence>
<dbReference type="InterPro" id="IPR011250">
    <property type="entry name" value="OMP/PagP_B-barrel"/>
</dbReference>
<keyword evidence="2" id="KW-0732">Signal</keyword>
<reference evidence="3" key="1">
    <citation type="submission" date="2020-09" db="EMBL/GenBank/DDBJ databases">
        <authorList>
            <person name="Kim M.K."/>
        </authorList>
    </citation>
    <scope>NUCLEOTIDE SEQUENCE</scope>
    <source>
        <strain evidence="3">BT704</strain>
    </source>
</reference>
<dbReference type="Proteomes" id="UP000653797">
    <property type="component" value="Unassembled WGS sequence"/>
</dbReference>
<name>A0A927GDE4_9BACT</name>
<evidence type="ECO:0000313" key="3">
    <source>
        <dbReference type="EMBL" id="MBD2753712.1"/>
    </source>
</evidence>
<proteinExistence type="predicted"/>
<accession>A0A927GDE4</accession>
<dbReference type="SUPFAM" id="SSF56925">
    <property type="entry name" value="OMPA-like"/>
    <property type="match status" value="1"/>
</dbReference>
<feature type="signal peptide" evidence="2">
    <location>
        <begin position="1"/>
        <end position="23"/>
    </location>
</feature>
<feature type="compositionally biased region" description="Polar residues" evidence="1">
    <location>
        <begin position="232"/>
        <end position="250"/>
    </location>
</feature>
<evidence type="ECO:0008006" key="5">
    <source>
        <dbReference type="Google" id="ProtNLM"/>
    </source>
</evidence>
<feature type="chain" id="PRO_5037633888" description="Outer membrane beta-barrel protein" evidence="2">
    <location>
        <begin position="24"/>
        <end position="282"/>
    </location>
</feature>
<protein>
    <recommendedName>
        <fullName evidence="5">Outer membrane beta-barrel protein</fullName>
    </recommendedName>
</protein>
<feature type="region of interest" description="Disordered" evidence="1">
    <location>
        <begin position="226"/>
        <end position="258"/>
    </location>
</feature>
<dbReference type="AlphaFoldDB" id="A0A927GDE4"/>
<evidence type="ECO:0000313" key="4">
    <source>
        <dbReference type="Proteomes" id="UP000653797"/>
    </source>
</evidence>
<dbReference type="RefSeq" id="WP_191039360.1">
    <property type="nucleotide sequence ID" value="NZ_JACXAA010000004.1"/>
</dbReference>
<comment type="caution">
    <text evidence="3">The sequence shown here is derived from an EMBL/GenBank/DDBJ whole genome shotgun (WGS) entry which is preliminary data.</text>
</comment>
<dbReference type="EMBL" id="JACXAA010000004">
    <property type="protein sequence ID" value="MBD2753712.1"/>
    <property type="molecule type" value="Genomic_DNA"/>
</dbReference>
<gene>
    <name evidence="3" type="ORF">IC230_12480</name>
</gene>
<evidence type="ECO:0000256" key="1">
    <source>
        <dbReference type="SAM" id="MobiDB-lite"/>
    </source>
</evidence>
<keyword evidence="4" id="KW-1185">Reference proteome</keyword>
<evidence type="ECO:0000256" key="2">
    <source>
        <dbReference type="SAM" id="SignalP"/>
    </source>
</evidence>